<organism evidence="1 2">
    <name type="scientific">Chaetomium tenue</name>
    <dbReference type="NCBI Taxonomy" id="1854479"/>
    <lineage>
        <taxon>Eukaryota</taxon>
        <taxon>Fungi</taxon>
        <taxon>Dikarya</taxon>
        <taxon>Ascomycota</taxon>
        <taxon>Pezizomycotina</taxon>
        <taxon>Sordariomycetes</taxon>
        <taxon>Sordariomycetidae</taxon>
        <taxon>Sordariales</taxon>
        <taxon>Chaetomiaceae</taxon>
        <taxon>Chaetomium</taxon>
    </lineage>
</organism>
<evidence type="ECO:0000313" key="1">
    <source>
        <dbReference type="EMBL" id="KAH6627939.1"/>
    </source>
</evidence>
<name>A0ACB7P256_9PEZI</name>
<accession>A0ACB7P256</accession>
<comment type="caution">
    <text evidence="1">The sequence shown here is derived from an EMBL/GenBank/DDBJ whole genome shotgun (WGS) entry which is preliminary data.</text>
</comment>
<evidence type="ECO:0000313" key="2">
    <source>
        <dbReference type="Proteomes" id="UP000724584"/>
    </source>
</evidence>
<sequence length="244" mass="25813">MLPSRKGGGNGDYQAASGLDNGQMKGRLRNKGPCSPREAPAFWCAEREKNSRRPTWGEFRKIAGKAPAACWTEAQTQLPYQAGPFRRASCIYLAMAAPDCWRRPPRRATNTPFPPLGSLAYPSGPSGGAERRGRGEPGGSPNTSLLSCFCSATCQIFSVAGATRTVTFPIPASASIEAPTSWATSWAGSAHLAVKPLAKSNPPGRRHSTMHPRSGNVGIVGSADGALISLAACRCCQIWKLQTG</sequence>
<reference evidence="1 2" key="1">
    <citation type="journal article" date="2021" name="Nat. Commun.">
        <title>Genetic determinants of endophytism in the Arabidopsis root mycobiome.</title>
        <authorList>
            <person name="Mesny F."/>
            <person name="Miyauchi S."/>
            <person name="Thiergart T."/>
            <person name="Pickel B."/>
            <person name="Atanasova L."/>
            <person name="Karlsson M."/>
            <person name="Huettel B."/>
            <person name="Barry K.W."/>
            <person name="Haridas S."/>
            <person name="Chen C."/>
            <person name="Bauer D."/>
            <person name="Andreopoulos W."/>
            <person name="Pangilinan J."/>
            <person name="LaButti K."/>
            <person name="Riley R."/>
            <person name="Lipzen A."/>
            <person name="Clum A."/>
            <person name="Drula E."/>
            <person name="Henrissat B."/>
            <person name="Kohler A."/>
            <person name="Grigoriev I.V."/>
            <person name="Martin F.M."/>
            <person name="Hacquard S."/>
        </authorList>
    </citation>
    <scope>NUCLEOTIDE SEQUENCE [LARGE SCALE GENOMIC DNA]</scope>
    <source>
        <strain evidence="1 2">MPI-SDFR-AT-0079</strain>
    </source>
</reference>
<proteinExistence type="predicted"/>
<protein>
    <submittedName>
        <fullName evidence="1">Uncharacterized protein</fullName>
    </submittedName>
</protein>
<dbReference type="EMBL" id="JAGIZQ010000005">
    <property type="protein sequence ID" value="KAH6627939.1"/>
    <property type="molecule type" value="Genomic_DNA"/>
</dbReference>
<dbReference type="Proteomes" id="UP000724584">
    <property type="component" value="Unassembled WGS sequence"/>
</dbReference>
<keyword evidence="2" id="KW-1185">Reference proteome</keyword>
<gene>
    <name evidence="1" type="ORF">F5144DRAFT_594061</name>
</gene>